<dbReference type="KEGG" id="hch:HCH_03000"/>
<gene>
    <name evidence="2" type="ordered locus">HCH_03000</name>
</gene>
<sequence length="38" mass="4313">MIQQVQQGRGYTETKRPAPQDAIPLTTPHEYKPQSFLG</sequence>
<feature type="region of interest" description="Disordered" evidence="1">
    <location>
        <begin position="1"/>
        <end position="38"/>
    </location>
</feature>
<dbReference type="EMBL" id="CP000155">
    <property type="protein sequence ID" value="ABC29768.1"/>
    <property type="molecule type" value="Genomic_DNA"/>
</dbReference>
<protein>
    <submittedName>
        <fullName evidence="2">Uncharacterized protein</fullName>
    </submittedName>
</protein>
<dbReference type="HOGENOM" id="CLU_3328556_0_0_6"/>
<reference evidence="2 3" key="1">
    <citation type="journal article" date="2005" name="Nucleic Acids Res.">
        <title>Genomic blueprint of Hahella chejuensis, a marine microbe producing an algicidal agent.</title>
        <authorList>
            <person name="Jeong H."/>
            <person name="Yim J.H."/>
            <person name="Lee C."/>
            <person name="Choi S.-H."/>
            <person name="Park Y.K."/>
            <person name="Yoon S.H."/>
            <person name="Hur C.-G."/>
            <person name="Kang H.-Y."/>
            <person name="Kim D."/>
            <person name="Lee H.H."/>
            <person name="Park K.H."/>
            <person name="Park S.-H."/>
            <person name="Park H.-S."/>
            <person name="Lee H.K."/>
            <person name="Oh T.K."/>
            <person name="Kim J.F."/>
        </authorList>
    </citation>
    <scope>NUCLEOTIDE SEQUENCE [LARGE SCALE GENOMIC DNA]</scope>
    <source>
        <strain evidence="2 3">KCTC 2396</strain>
    </source>
</reference>
<evidence type="ECO:0000313" key="2">
    <source>
        <dbReference type="EMBL" id="ABC29768.1"/>
    </source>
</evidence>
<proteinExistence type="predicted"/>
<dbReference type="Proteomes" id="UP000000238">
    <property type="component" value="Chromosome"/>
</dbReference>
<keyword evidence="3" id="KW-1185">Reference proteome</keyword>
<evidence type="ECO:0000256" key="1">
    <source>
        <dbReference type="SAM" id="MobiDB-lite"/>
    </source>
</evidence>
<name>Q2SHV6_HAHCH</name>
<accession>Q2SHV6</accession>
<dbReference type="AlphaFoldDB" id="Q2SHV6"/>
<evidence type="ECO:0000313" key="3">
    <source>
        <dbReference type="Proteomes" id="UP000000238"/>
    </source>
</evidence>
<organism evidence="2 3">
    <name type="scientific">Hahella chejuensis (strain KCTC 2396)</name>
    <dbReference type="NCBI Taxonomy" id="349521"/>
    <lineage>
        <taxon>Bacteria</taxon>
        <taxon>Pseudomonadati</taxon>
        <taxon>Pseudomonadota</taxon>
        <taxon>Gammaproteobacteria</taxon>
        <taxon>Oceanospirillales</taxon>
        <taxon>Hahellaceae</taxon>
        <taxon>Hahella</taxon>
    </lineage>
</organism>